<dbReference type="EMBL" id="LLXL01009968">
    <property type="protein sequence ID" value="PKK41227.1"/>
    <property type="molecule type" value="Genomic_DNA"/>
</dbReference>
<protein>
    <submittedName>
        <fullName evidence="1">Uncharacterized protein</fullName>
    </submittedName>
</protein>
<proteinExistence type="predicted"/>
<evidence type="ECO:0000313" key="1">
    <source>
        <dbReference type="EMBL" id="PKK41227.1"/>
    </source>
</evidence>
<sequence>KECVGEMIQFCKNNDLLRLWIYFWKEWYSKGKWILWARAANKNVSHIKATMVVESHWRHIKHDHLYKFHKPRVDHLCFILVKKVINQQLYRIQLLQQGRYSVPWRKDFKKEWKQHEK</sequence>
<gene>
    <name evidence="1" type="ORF">RhiirC2_647819</name>
</gene>
<feature type="non-terminal residue" evidence="1">
    <location>
        <position position="117"/>
    </location>
</feature>
<organism evidence="1 2">
    <name type="scientific">Rhizophagus irregularis</name>
    <dbReference type="NCBI Taxonomy" id="588596"/>
    <lineage>
        <taxon>Eukaryota</taxon>
        <taxon>Fungi</taxon>
        <taxon>Fungi incertae sedis</taxon>
        <taxon>Mucoromycota</taxon>
        <taxon>Glomeromycotina</taxon>
        <taxon>Glomeromycetes</taxon>
        <taxon>Glomerales</taxon>
        <taxon>Glomeraceae</taxon>
        <taxon>Rhizophagus</taxon>
    </lineage>
</organism>
<dbReference type="Proteomes" id="UP000233469">
    <property type="component" value="Unassembled WGS sequence"/>
</dbReference>
<name>A0A2N1KVY8_9GLOM</name>
<reference evidence="1 2" key="2">
    <citation type="submission" date="2017-10" db="EMBL/GenBank/DDBJ databases">
        <title>Extensive intraspecific genome diversity in a model arbuscular mycorrhizal fungus.</title>
        <authorList>
            <person name="Chen E.C.H."/>
            <person name="Morin E."/>
            <person name="Baudet D."/>
            <person name="Noel J."/>
            <person name="Ndikumana S."/>
            <person name="Charron P."/>
            <person name="St-Onge C."/>
            <person name="Giorgi J."/>
            <person name="Grigoriev I.V."/>
            <person name="Roux C."/>
            <person name="Martin F.M."/>
            <person name="Corradi N."/>
        </authorList>
    </citation>
    <scope>NUCLEOTIDE SEQUENCE [LARGE SCALE GENOMIC DNA]</scope>
    <source>
        <strain evidence="1 2">C2</strain>
    </source>
</reference>
<dbReference type="AlphaFoldDB" id="A0A2N1KVY8"/>
<comment type="caution">
    <text evidence="1">The sequence shown here is derived from an EMBL/GenBank/DDBJ whole genome shotgun (WGS) entry which is preliminary data.</text>
</comment>
<dbReference type="VEuPathDB" id="FungiDB:FUN_015941"/>
<reference evidence="1 2" key="1">
    <citation type="submission" date="2016-04" db="EMBL/GenBank/DDBJ databases">
        <title>Genome analyses suggest a sexual origin of heterokaryosis in a supposedly ancient asexual fungus.</title>
        <authorList>
            <person name="Ropars J."/>
            <person name="Sedzielewska K."/>
            <person name="Noel J."/>
            <person name="Charron P."/>
            <person name="Farinelli L."/>
            <person name="Marton T."/>
            <person name="Kruger M."/>
            <person name="Pelin A."/>
            <person name="Brachmann A."/>
            <person name="Corradi N."/>
        </authorList>
    </citation>
    <scope>NUCLEOTIDE SEQUENCE [LARGE SCALE GENOMIC DNA]</scope>
    <source>
        <strain evidence="1 2">C2</strain>
    </source>
</reference>
<feature type="non-terminal residue" evidence="1">
    <location>
        <position position="1"/>
    </location>
</feature>
<evidence type="ECO:0000313" key="2">
    <source>
        <dbReference type="Proteomes" id="UP000233469"/>
    </source>
</evidence>
<accession>A0A2N1KVY8</accession>